<feature type="region of interest" description="Disordered" evidence="1">
    <location>
        <begin position="1"/>
        <end position="22"/>
    </location>
</feature>
<name>A0AA96YC97_9CYAN</name>
<reference evidence="3" key="1">
    <citation type="submission" date="2020-05" db="EMBL/GenBank/DDBJ databases">
        <authorList>
            <person name="Zhu T."/>
            <person name="Keshari N."/>
            <person name="Lu X."/>
        </authorList>
    </citation>
    <scope>NUCLEOTIDE SEQUENCE</scope>
    <source>
        <strain evidence="3">NK1-22</strain>
    </source>
</reference>
<evidence type="ECO:0000313" key="3">
    <source>
        <dbReference type="EMBL" id="WOB45753.1"/>
    </source>
</evidence>
<accession>A0AA96YC97</accession>
<evidence type="ECO:0000259" key="2">
    <source>
        <dbReference type="Pfam" id="PF03781"/>
    </source>
</evidence>
<feature type="domain" description="Sulfatase-modifying factor enzyme-like" evidence="2">
    <location>
        <begin position="2"/>
        <end position="36"/>
    </location>
</feature>
<sequence length="86" mass="9899">MVRGGSWNNNPAFCRSANRNRNTPHNRNNNIGFRVVCVFPCTLWCQSRWMAIRRACERESRPAPAMFAIQNIQKSTQTEQLGKLSC</sequence>
<dbReference type="EMBL" id="CP053540">
    <property type="protein sequence ID" value="WOB45753.1"/>
    <property type="molecule type" value="Genomic_DNA"/>
</dbReference>
<dbReference type="Gene3D" id="3.90.1580.10">
    <property type="entry name" value="paralog of FGE (formylglycine-generating enzyme)"/>
    <property type="match status" value="1"/>
</dbReference>
<feature type="compositionally biased region" description="Polar residues" evidence="1">
    <location>
        <begin position="1"/>
        <end position="11"/>
    </location>
</feature>
<organism evidence="3">
    <name type="scientific">Thermoleptolyngbya oregonensis NK1-22</name>
    <dbReference type="NCBI Taxonomy" id="2547457"/>
    <lineage>
        <taxon>Bacteria</taxon>
        <taxon>Bacillati</taxon>
        <taxon>Cyanobacteriota</taxon>
        <taxon>Cyanophyceae</taxon>
        <taxon>Oculatellales</taxon>
        <taxon>Oculatellaceae</taxon>
        <taxon>Thermoleptolyngbya</taxon>
    </lineage>
</organism>
<dbReference type="InterPro" id="IPR042095">
    <property type="entry name" value="SUMF_sf"/>
</dbReference>
<dbReference type="SUPFAM" id="SSF56436">
    <property type="entry name" value="C-type lectin-like"/>
    <property type="match status" value="1"/>
</dbReference>
<gene>
    <name evidence="3" type="ORF">HNI00_11675</name>
</gene>
<evidence type="ECO:0000256" key="1">
    <source>
        <dbReference type="SAM" id="MobiDB-lite"/>
    </source>
</evidence>
<dbReference type="AlphaFoldDB" id="A0AA96YC97"/>
<dbReference type="InterPro" id="IPR016187">
    <property type="entry name" value="CTDL_fold"/>
</dbReference>
<dbReference type="InterPro" id="IPR005532">
    <property type="entry name" value="SUMF_dom"/>
</dbReference>
<dbReference type="KEGG" id="tog:HNI00_11675"/>
<protein>
    <submittedName>
        <fullName evidence="3">SUMF1/EgtB/PvdO family nonheme iron enzyme</fullName>
    </submittedName>
</protein>
<dbReference type="Pfam" id="PF03781">
    <property type="entry name" value="FGE-sulfatase"/>
    <property type="match status" value="1"/>
</dbReference>
<proteinExistence type="predicted"/>